<dbReference type="EMBL" id="BOMN01000118">
    <property type="protein sequence ID" value="GIE25377.1"/>
    <property type="molecule type" value="Genomic_DNA"/>
</dbReference>
<keyword evidence="3" id="KW-1185">Reference proteome</keyword>
<sequence length="331" mass="34112">MNGPSVHLIRLAALFSWLAVLLTRLAVRRWPADLAADLEREWLAELDAMRGRPLRQLTFAGSLAISPAIDGPTWQDRARGVTTPVVLTLLAAALFNGVRLAGVHGGQLAAGTALVFALATMGWAGRRTSSSGVILLGACLYAFLLAGNPVAVMPFMGWRDAGPAVVTWTVATAFLVRTRSRTIAVVGTLVALDLAVAAGSAHAALTLGVPLGSAPLWLPQILVPGSGHPMLIGNAAAMTGALALVSAYVLMGLIRSKPARLPRARAIPAGVTAALVSVAIGEFLRRTPRAIDTVFGFGFLSPPAGLAATALVVALAAAYHSPAGAPLLNSR</sequence>
<proteinExistence type="predicted"/>
<feature type="transmembrane region" description="Helical" evidence="1">
    <location>
        <begin position="183"/>
        <end position="211"/>
    </location>
</feature>
<keyword evidence="1" id="KW-0812">Transmembrane</keyword>
<evidence type="ECO:0000313" key="3">
    <source>
        <dbReference type="Proteomes" id="UP000603200"/>
    </source>
</evidence>
<evidence type="ECO:0000313" key="2">
    <source>
        <dbReference type="EMBL" id="GIE25377.1"/>
    </source>
</evidence>
<keyword evidence="1" id="KW-0472">Membrane</keyword>
<feature type="transmembrane region" description="Helical" evidence="1">
    <location>
        <begin position="157"/>
        <end position="176"/>
    </location>
</feature>
<name>A0ABQ4A3F4_9ACTN</name>
<dbReference type="Proteomes" id="UP000603200">
    <property type="component" value="Unassembled WGS sequence"/>
</dbReference>
<feature type="transmembrane region" description="Helical" evidence="1">
    <location>
        <begin position="231"/>
        <end position="254"/>
    </location>
</feature>
<reference evidence="2 3" key="1">
    <citation type="submission" date="2021-01" db="EMBL/GenBank/DDBJ databases">
        <title>Whole genome shotgun sequence of Actinoplanes humidus NBRC 14915.</title>
        <authorList>
            <person name="Komaki H."/>
            <person name="Tamura T."/>
        </authorList>
    </citation>
    <scope>NUCLEOTIDE SEQUENCE [LARGE SCALE GENOMIC DNA]</scope>
    <source>
        <strain evidence="2 3">NBRC 14915</strain>
    </source>
</reference>
<organism evidence="2 3">
    <name type="scientific">Winogradskya humida</name>
    <dbReference type="NCBI Taxonomy" id="113566"/>
    <lineage>
        <taxon>Bacteria</taxon>
        <taxon>Bacillati</taxon>
        <taxon>Actinomycetota</taxon>
        <taxon>Actinomycetes</taxon>
        <taxon>Micromonosporales</taxon>
        <taxon>Micromonosporaceae</taxon>
        <taxon>Winogradskya</taxon>
    </lineage>
</organism>
<gene>
    <name evidence="2" type="ORF">Ahu01nite_084790</name>
</gene>
<evidence type="ECO:0000256" key="1">
    <source>
        <dbReference type="SAM" id="Phobius"/>
    </source>
</evidence>
<accession>A0ABQ4A3F4</accession>
<feature type="transmembrane region" description="Helical" evidence="1">
    <location>
        <begin position="132"/>
        <end position="151"/>
    </location>
</feature>
<feature type="transmembrane region" description="Helical" evidence="1">
    <location>
        <begin position="108"/>
        <end position="125"/>
    </location>
</feature>
<comment type="caution">
    <text evidence="2">The sequence shown here is derived from an EMBL/GenBank/DDBJ whole genome shotgun (WGS) entry which is preliminary data.</text>
</comment>
<feature type="transmembrane region" description="Helical" evidence="1">
    <location>
        <begin position="81"/>
        <end position="102"/>
    </location>
</feature>
<protein>
    <submittedName>
        <fullName evidence="2">Uncharacterized protein</fullName>
    </submittedName>
</protein>
<feature type="transmembrane region" description="Helical" evidence="1">
    <location>
        <begin position="304"/>
        <end position="328"/>
    </location>
</feature>
<keyword evidence="1" id="KW-1133">Transmembrane helix</keyword>